<sequence>MTMSTSSSNAMSKQARSNTISDSKVDPNNTPFCYSILGLQLKGDVANSFAKAHTLRGPPLMQSLLTYLAYNNDGNSEDTQDAAVEEPSGGDVPSMPEASSQPVDGGVVHLNTEQSKLKVKWHATAYQHFKADIEVIWNEKMLQWAQEFTCSHTGT</sequence>
<dbReference type="Proteomes" id="UP000218334">
    <property type="component" value="Unassembled WGS sequence"/>
</dbReference>
<feature type="compositionally biased region" description="Polar residues" evidence="1">
    <location>
        <begin position="9"/>
        <end position="24"/>
    </location>
</feature>
<gene>
    <name evidence="2" type="ORF">ARMSODRAFT_982415</name>
</gene>
<evidence type="ECO:0000313" key="2">
    <source>
        <dbReference type="EMBL" id="PBK60317.1"/>
    </source>
</evidence>
<evidence type="ECO:0000256" key="1">
    <source>
        <dbReference type="SAM" id="MobiDB-lite"/>
    </source>
</evidence>
<feature type="region of interest" description="Disordered" evidence="1">
    <location>
        <begin position="72"/>
        <end position="103"/>
    </location>
</feature>
<proteinExistence type="predicted"/>
<feature type="region of interest" description="Disordered" evidence="1">
    <location>
        <begin position="1"/>
        <end position="24"/>
    </location>
</feature>
<feature type="compositionally biased region" description="Acidic residues" evidence="1">
    <location>
        <begin position="75"/>
        <end position="84"/>
    </location>
</feature>
<dbReference type="EMBL" id="KZ293489">
    <property type="protein sequence ID" value="PBK60317.1"/>
    <property type="molecule type" value="Genomic_DNA"/>
</dbReference>
<accession>A0A2H3B6V6</accession>
<keyword evidence="3" id="KW-1185">Reference proteome</keyword>
<organism evidence="2 3">
    <name type="scientific">Armillaria solidipes</name>
    <dbReference type="NCBI Taxonomy" id="1076256"/>
    <lineage>
        <taxon>Eukaryota</taxon>
        <taxon>Fungi</taxon>
        <taxon>Dikarya</taxon>
        <taxon>Basidiomycota</taxon>
        <taxon>Agaricomycotina</taxon>
        <taxon>Agaricomycetes</taxon>
        <taxon>Agaricomycetidae</taxon>
        <taxon>Agaricales</taxon>
        <taxon>Marasmiineae</taxon>
        <taxon>Physalacriaceae</taxon>
        <taxon>Armillaria</taxon>
    </lineage>
</organism>
<protein>
    <submittedName>
        <fullName evidence="2">Uncharacterized protein</fullName>
    </submittedName>
</protein>
<reference evidence="3" key="1">
    <citation type="journal article" date="2017" name="Nat. Ecol. Evol.">
        <title>Genome expansion and lineage-specific genetic innovations in the forest pathogenic fungi Armillaria.</title>
        <authorList>
            <person name="Sipos G."/>
            <person name="Prasanna A.N."/>
            <person name="Walter M.C."/>
            <person name="O'Connor E."/>
            <person name="Balint B."/>
            <person name="Krizsan K."/>
            <person name="Kiss B."/>
            <person name="Hess J."/>
            <person name="Varga T."/>
            <person name="Slot J."/>
            <person name="Riley R."/>
            <person name="Boka B."/>
            <person name="Rigling D."/>
            <person name="Barry K."/>
            <person name="Lee J."/>
            <person name="Mihaltcheva S."/>
            <person name="LaButti K."/>
            <person name="Lipzen A."/>
            <person name="Waldron R."/>
            <person name="Moloney N.M."/>
            <person name="Sperisen C."/>
            <person name="Kredics L."/>
            <person name="Vagvoelgyi C."/>
            <person name="Patrignani A."/>
            <person name="Fitzpatrick D."/>
            <person name="Nagy I."/>
            <person name="Doyle S."/>
            <person name="Anderson J.B."/>
            <person name="Grigoriev I.V."/>
            <person name="Gueldener U."/>
            <person name="Muensterkoetter M."/>
            <person name="Nagy L.G."/>
        </authorList>
    </citation>
    <scope>NUCLEOTIDE SEQUENCE [LARGE SCALE GENOMIC DNA]</scope>
    <source>
        <strain evidence="3">28-4</strain>
    </source>
</reference>
<dbReference type="AlphaFoldDB" id="A0A2H3B6V6"/>
<name>A0A2H3B6V6_9AGAR</name>
<evidence type="ECO:0000313" key="3">
    <source>
        <dbReference type="Proteomes" id="UP000218334"/>
    </source>
</evidence>